<dbReference type="RefSeq" id="WP_043413197.1">
    <property type="nucleotide sequence ID" value="NZ_JPMI01000391.1"/>
</dbReference>
<dbReference type="Proteomes" id="UP000028547">
    <property type="component" value="Unassembled WGS sequence"/>
</dbReference>
<reference evidence="1 2" key="1">
    <citation type="submission" date="2014-07" db="EMBL/GenBank/DDBJ databases">
        <title>Draft Genome Sequence of Gephyronic Acid Producer, Cystobacter violaceus Strain Cb vi76.</title>
        <authorList>
            <person name="Stevens D.C."/>
            <person name="Young J."/>
            <person name="Carmichael R."/>
            <person name="Tan J."/>
            <person name="Taylor R.E."/>
        </authorList>
    </citation>
    <scope>NUCLEOTIDE SEQUENCE [LARGE SCALE GENOMIC DNA]</scope>
    <source>
        <strain evidence="1 2">Cb vi76</strain>
    </source>
</reference>
<sequence length="177" mass="20088">MSRFLDEAQKKAVEEILVACAKEANTQVDDELFGKGRSLPDSECSKEPTVSEKLAPTWRRHLGKLKHATAFECIQRRLSEKFPDNVSIEPRLRKDDLTKEVLLTDRWEGSLQPDIVIHFTRNITRLQCIYDLKFPCGYDVGTNPWTAEVVAQMTSYARLGGECLPALITPQRGIVLQ</sequence>
<evidence type="ECO:0000313" key="2">
    <source>
        <dbReference type="Proteomes" id="UP000028547"/>
    </source>
</evidence>
<organism evidence="1 2">
    <name type="scientific">Archangium violaceum Cb vi76</name>
    <dbReference type="NCBI Taxonomy" id="1406225"/>
    <lineage>
        <taxon>Bacteria</taxon>
        <taxon>Pseudomonadati</taxon>
        <taxon>Myxococcota</taxon>
        <taxon>Myxococcia</taxon>
        <taxon>Myxococcales</taxon>
        <taxon>Cystobacterineae</taxon>
        <taxon>Archangiaceae</taxon>
        <taxon>Archangium</taxon>
    </lineage>
</organism>
<accession>A0A084SFE6</accession>
<gene>
    <name evidence="1" type="ORF">Q664_49535</name>
</gene>
<proteinExistence type="predicted"/>
<name>A0A084SFE6_9BACT</name>
<dbReference type="EMBL" id="JPMI01000391">
    <property type="protein sequence ID" value="KFA87181.1"/>
    <property type="molecule type" value="Genomic_DNA"/>
</dbReference>
<comment type="caution">
    <text evidence="1">The sequence shown here is derived from an EMBL/GenBank/DDBJ whole genome shotgun (WGS) entry which is preliminary data.</text>
</comment>
<protein>
    <submittedName>
        <fullName evidence="1">Uncharacterized protein</fullName>
    </submittedName>
</protein>
<dbReference type="AlphaFoldDB" id="A0A084SFE6"/>
<evidence type="ECO:0000313" key="1">
    <source>
        <dbReference type="EMBL" id="KFA87181.1"/>
    </source>
</evidence>